<dbReference type="Pfam" id="PF09344">
    <property type="entry name" value="Cas_CT1975"/>
    <property type="match status" value="1"/>
</dbReference>
<dbReference type="NCBIfam" id="TIGR01869">
    <property type="entry name" value="casC_Cse4"/>
    <property type="match status" value="1"/>
</dbReference>
<sequence length="357" mass="38670">MSHFIQLHLLTSYPPANLNRDDLGRPKTAIMGGAKRLRVSSQSLKRTWRTSALFEEALGQHRGQRTKRVGLEAEKRLLEKGVKEKEARAWATEIAKVFGDVAKGELATSQLVHIGPEEQTAVDALVETLAAENRAPEKADLELLRHKPAAADIALFGRMLAAVPEYNVEAACQVAHAITVHAAEVEDDYFTAVDDLNTGDEHRGAAHVGEAGFAAGLFYSYICIDRQQLIDNLNGDAELAERAIAALVEAAVRTSPKGKQNSFGSRAHASYVLAEKGDQQPRSLSVAFLRPVVGQDQAGEAIDQLEAQVNAFDGAYGAGADRRYIVSAMPGYQGPKFEGEVVTGNLDGLIEFLKADW</sequence>
<keyword evidence="2" id="KW-1185">Reference proteome</keyword>
<dbReference type="Proteomes" id="UP000814385">
    <property type="component" value="Unassembled WGS sequence"/>
</dbReference>
<gene>
    <name evidence="1" type="primary">cas7e</name>
    <name evidence="1" type="ORF">HOP52_13940</name>
</gene>
<dbReference type="InterPro" id="IPR010148">
    <property type="entry name" value="CRISPR-assoc_prot_CT1975"/>
</dbReference>
<reference evidence="1 2" key="1">
    <citation type="submission" date="2020-05" db="EMBL/GenBank/DDBJ databases">
        <title>Comparative genomic analysis of denitrifying bacteria from Halomonas genus.</title>
        <authorList>
            <person name="Wang L."/>
            <person name="Shao Z."/>
        </authorList>
    </citation>
    <scope>NUCLEOTIDE SEQUENCE [LARGE SCALE GENOMIC DNA]</scope>
    <source>
        <strain evidence="1 2">A4</strain>
    </source>
</reference>
<evidence type="ECO:0000313" key="2">
    <source>
        <dbReference type="Proteomes" id="UP000814385"/>
    </source>
</evidence>
<comment type="caution">
    <text evidence="1">The sequence shown here is derived from an EMBL/GenBank/DDBJ whole genome shotgun (WGS) entry which is preliminary data.</text>
</comment>
<evidence type="ECO:0000313" key="1">
    <source>
        <dbReference type="EMBL" id="MCG6658857.1"/>
    </source>
</evidence>
<organism evidence="1 2">
    <name type="scientific">Billgrantia campisalis</name>
    <dbReference type="NCBI Taxonomy" id="74661"/>
    <lineage>
        <taxon>Bacteria</taxon>
        <taxon>Pseudomonadati</taxon>
        <taxon>Pseudomonadota</taxon>
        <taxon>Gammaproteobacteria</taxon>
        <taxon>Oceanospirillales</taxon>
        <taxon>Halomonadaceae</taxon>
        <taxon>Billgrantia</taxon>
    </lineage>
</organism>
<name>A0ABS9PAT6_9GAMM</name>
<dbReference type="RefSeq" id="WP_238978003.1">
    <property type="nucleotide sequence ID" value="NZ_JABFUC010000011.1"/>
</dbReference>
<dbReference type="EMBL" id="JABFUC010000011">
    <property type="protein sequence ID" value="MCG6658857.1"/>
    <property type="molecule type" value="Genomic_DNA"/>
</dbReference>
<protein>
    <submittedName>
        <fullName evidence="1">Type I-E CRISPR-associated protein Cas7/Cse4/CasC</fullName>
    </submittedName>
</protein>
<proteinExistence type="predicted"/>
<accession>A0ABS9PAT6</accession>